<feature type="domain" description="Retrotransposon Copia-like N-terminal" evidence="1">
    <location>
        <begin position="31"/>
        <end position="75"/>
    </location>
</feature>
<evidence type="ECO:0000259" key="1">
    <source>
        <dbReference type="Pfam" id="PF14244"/>
    </source>
</evidence>
<dbReference type="PANTHER" id="PTHR37610:SF97">
    <property type="entry name" value="RETROTRANSPOSON GAG DOMAIN-CONTAINING PROTEIN"/>
    <property type="match status" value="1"/>
</dbReference>
<dbReference type="InterPro" id="IPR029472">
    <property type="entry name" value="Copia-like_N"/>
</dbReference>
<gene>
    <name evidence="2" type="ORF">F2P56_015217</name>
</gene>
<name>A0A833XER5_JUGRE</name>
<sequence length="254" mass="28763">MASDSLPPHSPVAPSHQHEDYSNPFYLQQGDHHGAVLVSQLLNDDNYLTWNRSISMVVISNNKLCFVNGALPPPPTSDPMHSAWIRCNTMILSWLLNAMSKEILSSVIYIDSTEEMWNDFKEMFAQSNHPRIFQIRKNIASLTQEASCFLMGLNESYAHLCSQILLSDPLPPINMVFSLVLQEEKQREIVFDSLTSTKSVVMFSNRDSTRDLNRGSTGSNGSKHGKEQFLHPLILLYPPHMILVFQDLSNLEDD</sequence>
<dbReference type="Pfam" id="PF14244">
    <property type="entry name" value="Retrotran_gag_3"/>
    <property type="match status" value="1"/>
</dbReference>
<dbReference type="Proteomes" id="UP000619265">
    <property type="component" value="Unassembled WGS sequence"/>
</dbReference>
<dbReference type="Gramene" id="Jr07_15800_p1">
    <property type="protein sequence ID" value="cds.Jr07_15800_p1"/>
    <property type="gene ID" value="Jr07_15800"/>
</dbReference>
<reference evidence="2" key="2">
    <citation type="submission" date="2020-03" db="EMBL/GenBank/DDBJ databases">
        <title>Walnut 2.0.</title>
        <authorList>
            <person name="Marrano A."/>
            <person name="Britton M."/>
            <person name="Zimin A.V."/>
            <person name="Zaini P.A."/>
            <person name="Workman R."/>
            <person name="Puiu D."/>
            <person name="Bianco L."/>
            <person name="Allen B.J."/>
            <person name="Troggio M."/>
            <person name="Leslie C.A."/>
            <person name="Timp W."/>
            <person name="Dendekar A."/>
            <person name="Salzberg S.L."/>
            <person name="Neale D.B."/>
        </authorList>
    </citation>
    <scope>NUCLEOTIDE SEQUENCE</scope>
    <source>
        <tissue evidence="2">Leaves</tissue>
    </source>
</reference>
<evidence type="ECO:0000313" key="3">
    <source>
        <dbReference type="Proteomes" id="UP000619265"/>
    </source>
</evidence>
<reference evidence="2" key="1">
    <citation type="submission" date="2015-10" db="EMBL/GenBank/DDBJ databases">
        <authorList>
            <person name="Martinez-Garcia P.J."/>
            <person name="Crepeau M.W."/>
            <person name="Puiu D."/>
            <person name="Gonzalez-Ibeas D."/>
            <person name="Whalen J."/>
            <person name="Stevens K."/>
            <person name="Paul R."/>
            <person name="Butterfield T."/>
            <person name="Britton M."/>
            <person name="Reagan R."/>
            <person name="Chakraborty S."/>
            <person name="Walawage S.L."/>
            <person name="Vasquez-Gross H.A."/>
            <person name="Cardeno C."/>
            <person name="Famula R."/>
            <person name="Pratt K."/>
            <person name="Kuruganti S."/>
            <person name="Aradhya M.K."/>
            <person name="Leslie C.A."/>
            <person name="Dandekar A.M."/>
            <person name="Salzberg S.L."/>
            <person name="Wegrzyn J.L."/>
            <person name="Langley C.H."/>
            <person name="Neale D.B."/>
        </authorList>
    </citation>
    <scope>NUCLEOTIDE SEQUENCE</scope>
    <source>
        <tissue evidence="2">Leaves</tissue>
    </source>
</reference>
<dbReference type="EMBL" id="LIHL02000007">
    <property type="protein sequence ID" value="KAF5465188.1"/>
    <property type="molecule type" value="Genomic_DNA"/>
</dbReference>
<proteinExistence type="predicted"/>
<evidence type="ECO:0000313" key="2">
    <source>
        <dbReference type="EMBL" id="KAF5465188.1"/>
    </source>
</evidence>
<protein>
    <recommendedName>
        <fullName evidence="1">Retrotransposon Copia-like N-terminal domain-containing protein</fullName>
    </recommendedName>
</protein>
<accession>A0A833XER5</accession>
<dbReference type="PANTHER" id="PTHR37610">
    <property type="entry name" value="CCHC-TYPE DOMAIN-CONTAINING PROTEIN"/>
    <property type="match status" value="1"/>
</dbReference>
<comment type="caution">
    <text evidence="2">The sequence shown here is derived from an EMBL/GenBank/DDBJ whole genome shotgun (WGS) entry which is preliminary data.</text>
</comment>
<dbReference type="AlphaFoldDB" id="A0A833XER5"/>
<organism evidence="2 3">
    <name type="scientific">Juglans regia</name>
    <name type="common">English walnut</name>
    <dbReference type="NCBI Taxonomy" id="51240"/>
    <lineage>
        <taxon>Eukaryota</taxon>
        <taxon>Viridiplantae</taxon>
        <taxon>Streptophyta</taxon>
        <taxon>Embryophyta</taxon>
        <taxon>Tracheophyta</taxon>
        <taxon>Spermatophyta</taxon>
        <taxon>Magnoliopsida</taxon>
        <taxon>eudicotyledons</taxon>
        <taxon>Gunneridae</taxon>
        <taxon>Pentapetalae</taxon>
        <taxon>rosids</taxon>
        <taxon>fabids</taxon>
        <taxon>Fagales</taxon>
        <taxon>Juglandaceae</taxon>
        <taxon>Juglans</taxon>
    </lineage>
</organism>